<feature type="transmembrane region" description="Helical" evidence="1">
    <location>
        <begin position="6"/>
        <end position="26"/>
    </location>
</feature>
<evidence type="ECO:0000313" key="2">
    <source>
        <dbReference type="EMBL" id="KUH32380.1"/>
    </source>
</evidence>
<evidence type="ECO:0000256" key="1">
    <source>
        <dbReference type="SAM" id="Phobius"/>
    </source>
</evidence>
<keyword evidence="1" id="KW-0812">Transmembrane</keyword>
<protein>
    <submittedName>
        <fullName evidence="2">Uncharacterized protein</fullName>
    </submittedName>
</protein>
<keyword evidence="1" id="KW-1133">Transmembrane helix</keyword>
<dbReference type="AlphaFoldDB" id="A0A124EB34"/>
<dbReference type="STRING" id="227598.APY94_09835"/>
<name>A0A124EB34_9EURY</name>
<keyword evidence="1" id="KW-0472">Membrane</keyword>
<reference evidence="2 3" key="1">
    <citation type="submission" date="2015-10" db="EMBL/GenBank/DDBJ databases">
        <title>Draft genome sequence of Thermococcus celericrescens strain DSM 17994.</title>
        <authorList>
            <person name="Hong S.-J."/>
            <person name="Park C.-E."/>
            <person name="Shin J.-H."/>
        </authorList>
    </citation>
    <scope>NUCLEOTIDE SEQUENCE [LARGE SCALE GENOMIC DNA]</scope>
    <source>
        <strain evidence="2 3">DSM 17994</strain>
    </source>
</reference>
<evidence type="ECO:0000313" key="3">
    <source>
        <dbReference type="Proteomes" id="UP000053462"/>
    </source>
</evidence>
<accession>A0A124EB34</accession>
<dbReference type="Proteomes" id="UP000053462">
    <property type="component" value="Unassembled WGS sequence"/>
</dbReference>
<comment type="caution">
    <text evidence="2">The sequence shown here is derived from an EMBL/GenBank/DDBJ whole genome shotgun (WGS) entry which is preliminary data.</text>
</comment>
<organism evidence="2 3">
    <name type="scientific">Thermococcus celericrescens</name>
    <dbReference type="NCBI Taxonomy" id="227598"/>
    <lineage>
        <taxon>Archaea</taxon>
        <taxon>Methanobacteriati</taxon>
        <taxon>Methanobacteriota</taxon>
        <taxon>Thermococci</taxon>
        <taxon>Thermococcales</taxon>
        <taxon>Thermococcaceae</taxon>
        <taxon>Thermococcus</taxon>
    </lineage>
</organism>
<proteinExistence type="predicted"/>
<keyword evidence="3" id="KW-1185">Reference proteome</keyword>
<sequence length="83" mass="9722">MMADALVYGIVVILIILNIILLMLYYSAKSNPYYVVYDEETKSALKRRVSSLKEDLESELIDFDVEEWEKTLEESIDEEVRNL</sequence>
<dbReference type="EMBL" id="LLYW01000035">
    <property type="protein sequence ID" value="KUH32380.1"/>
    <property type="molecule type" value="Genomic_DNA"/>
</dbReference>
<gene>
    <name evidence="2" type="ORF">APY94_09835</name>
</gene>